<organism evidence="1 2">
    <name type="scientific">Ameca splendens</name>
    <dbReference type="NCBI Taxonomy" id="208324"/>
    <lineage>
        <taxon>Eukaryota</taxon>
        <taxon>Metazoa</taxon>
        <taxon>Chordata</taxon>
        <taxon>Craniata</taxon>
        <taxon>Vertebrata</taxon>
        <taxon>Euteleostomi</taxon>
        <taxon>Actinopterygii</taxon>
        <taxon>Neopterygii</taxon>
        <taxon>Teleostei</taxon>
        <taxon>Neoteleostei</taxon>
        <taxon>Acanthomorphata</taxon>
        <taxon>Ovalentaria</taxon>
        <taxon>Atherinomorphae</taxon>
        <taxon>Cyprinodontiformes</taxon>
        <taxon>Goodeidae</taxon>
        <taxon>Ameca</taxon>
    </lineage>
</organism>
<evidence type="ECO:0000313" key="2">
    <source>
        <dbReference type="Proteomes" id="UP001469553"/>
    </source>
</evidence>
<evidence type="ECO:0000313" key="1">
    <source>
        <dbReference type="EMBL" id="MEQ2306353.1"/>
    </source>
</evidence>
<sequence length="227" mass="25245">MKIFQVYVRRSYFFSLVLLHKQIPHSLPCQLQSGLQALSGLHHFLSTPCQVHPSLIFCSPHQVLQVLILLPCQAFIIFPSTPCQARSGPNPLYLVRFVSYPLHALPGSTGLTLCSPRQAQLISHPPRQSGCSIPSPSSVSFILSPPRVRLCLALTLMSLLWFLFPCPLASFSSFLFCACQDHFIHSSRLPSSPSFVYLQLSLARHFLREDVSNLNPVMIEPSTGFSG</sequence>
<protein>
    <submittedName>
        <fullName evidence="1">Uncharacterized protein</fullName>
    </submittedName>
</protein>
<reference evidence="1 2" key="1">
    <citation type="submission" date="2021-06" db="EMBL/GenBank/DDBJ databases">
        <authorList>
            <person name="Palmer J.M."/>
        </authorList>
    </citation>
    <scope>NUCLEOTIDE SEQUENCE [LARGE SCALE GENOMIC DNA]</scope>
    <source>
        <strain evidence="1 2">AS_MEX2019</strain>
        <tissue evidence="1">Muscle</tissue>
    </source>
</reference>
<gene>
    <name evidence="1" type="ORF">AMECASPLE_007368</name>
</gene>
<proteinExistence type="predicted"/>
<name>A0ABV0ZJD1_9TELE</name>
<dbReference type="EMBL" id="JAHRIP010066206">
    <property type="protein sequence ID" value="MEQ2306353.1"/>
    <property type="molecule type" value="Genomic_DNA"/>
</dbReference>
<accession>A0ABV0ZJD1</accession>
<keyword evidence="2" id="KW-1185">Reference proteome</keyword>
<dbReference type="Proteomes" id="UP001469553">
    <property type="component" value="Unassembled WGS sequence"/>
</dbReference>
<comment type="caution">
    <text evidence="1">The sequence shown here is derived from an EMBL/GenBank/DDBJ whole genome shotgun (WGS) entry which is preliminary data.</text>
</comment>